<feature type="compositionally biased region" description="Basic and acidic residues" evidence="1">
    <location>
        <begin position="309"/>
        <end position="320"/>
    </location>
</feature>
<reference evidence="2 3" key="1">
    <citation type="submission" date="2018-04" db="EMBL/GenBank/DDBJ databases">
        <authorList>
            <person name="Zhang X."/>
            <person name="Yuan J."/>
            <person name="Li F."/>
            <person name="Xiang J."/>
        </authorList>
    </citation>
    <scope>NUCLEOTIDE SEQUENCE [LARGE SCALE GENOMIC DNA]</scope>
    <source>
        <tissue evidence="2">Muscle</tissue>
    </source>
</reference>
<feature type="region of interest" description="Disordered" evidence="1">
    <location>
        <begin position="295"/>
        <end position="320"/>
    </location>
</feature>
<gene>
    <name evidence="2" type="ORF">C7M84_007207</name>
</gene>
<dbReference type="EMBL" id="QCYY01001915">
    <property type="protein sequence ID" value="ROT74274.1"/>
    <property type="molecule type" value="Genomic_DNA"/>
</dbReference>
<organism evidence="2 3">
    <name type="scientific">Penaeus vannamei</name>
    <name type="common">Whiteleg shrimp</name>
    <name type="synonym">Litopenaeus vannamei</name>
    <dbReference type="NCBI Taxonomy" id="6689"/>
    <lineage>
        <taxon>Eukaryota</taxon>
        <taxon>Metazoa</taxon>
        <taxon>Ecdysozoa</taxon>
        <taxon>Arthropoda</taxon>
        <taxon>Crustacea</taxon>
        <taxon>Multicrustacea</taxon>
        <taxon>Malacostraca</taxon>
        <taxon>Eumalacostraca</taxon>
        <taxon>Eucarida</taxon>
        <taxon>Decapoda</taxon>
        <taxon>Dendrobranchiata</taxon>
        <taxon>Penaeoidea</taxon>
        <taxon>Penaeidae</taxon>
        <taxon>Penaeus</taxon>
    </lineage>
</organism>
<sequence length="469" mass="54046">MSHKTLAESAKSSAKILRYSWTPRSNEKALVLISLPFPRPFSGYRSLSRVRRYRYPIYRKRSSRPQPQYDYEDDLYIPEPEGDFLDYEESLRGPSLFRERSLQQQDRRKKMLMEDEGFFSDDFVPEKKFLPSPYVVPLVKKDSVYNLANTPYDLQAIGRLYEVGKRDSNSIDPYNLEALQDAHSVDRKSLRPTPTERFYDAIDAIAKKNVYADESDASRVAKLRNFLTSAAGRYWRARDAEETSARDPLIRKKRSTNATTDAPLSAKVPARYHAQFSGDRKKRAFSDYFKWDRRKKSQPEEEAQEDEAAQQKRSDSPRDYDDYLTREYFKSIARSVGQKKKRMAYAQFEADKRSSGIDEFLENPSMLQYMQAMLKGRVAVSNEVGDQDRAFLDTCLRHEICYMCGSGLRISGHECDAVLSSSLEAACSSNLDCLGAAGETFNILSDASRYDQDGICTHDPCVRQFLEMR</sequence>
<name>A0A423TCR3_PENVA</name>
<evidence type="ECO:0000256" key="1">
    <source>
        <dbReference type="SAM" id="MobiDB-lite"/>
    </source>
</evidence>
<evidence type="ECO:0000313" key="2">
    <source>
        <dbReference type="EMBL" id="ROT74274.1"/>
    </source>
</evidence>
<keyword evidence="3" id="KW-1185">Reference proteome</keyword>
<protein>
    <submittedName>
        <fullName evidence="2">Uncharacterized protein</fullName>
    </submittedName>
</protein>
<accession>A0A423TCR3</accession>
<dbReference type="OrthoDB" id="6138985at2759"/>
<proteinExistence type="predicted"/>
<dbReference type="Proteomes" id="UP000283509">
    <property type="component" value="Unassembled WGS sequence"/>
</dbReference>
<dbReference type="AlphaFoldDB" id="A0A423TCR3"/>
<reference evidence="2 3" key="2">
    <citation type="submission" date="2019-01" db="EMBL/GenBank/DDBJ databases">
        <title>The decoding of complex shrimp genome reveals the adaptation for benthos swimmer, frequently molting mechanism and breeding impact on genome.</title>
        <authorList>
            <person name="Sun Y."/>
            <person name="Gao Y."/>
            <person name="Yu Y."/>
        </authorList>
    </citation>
    <scope>NUCLEOTIDE SEQUENCE [LARGE SCALE GENOMIC DNA]</scope>
    <source>
        <tissue evidence="2">Muscle</tissue>
    </source>
</reference>
<feature type="region of interest" description="Disordered" evidence="1">
    <location>
        <begin position="245"/>
        <end position="275"/>
    </location>
</feature>
<evidence type="ECO:0000313" key="3">
    <source>
        <dbReference type="Proteomes" id="UP000283509"/>
    </source>
</evidence>
<comment type="caution">
    <text evidence="2">The sequence shown here is derived from an EMBL/GenBank/DDBJ whole genome shotgun (WGS) entry which is preliminary data.</text>
</comment>